<proteinExistence type="predicted"/>
<dbReference type="EMBL" id="DAASXX010000010">
    <property type="protein sequence ID" value="HAE7517314.1"/>
    <property type="molecule type" value="Genomic_DNA"/>
</dbReference>
<comment type="caution">
    <text evidence="2">The sequence shown here is derived from an EMBL/GenBank/DDBJ whole genome shotgun (WGS) entry which is preliminary data.</text>
</comment>
<evidence type="ECO:0000313" key="3">
    <source>
        <dbReference type="EMBL" id="HAC6946910.1"/>
    </source>
</evidence>
<accession>A0A5Y2YCT8</accession>
<evidence type="ECO:0000313" key="4">
    <source>
        <dbReference type="EMBL" id="HAE6051952.1"/>
    </source>
</evidence>
<dbReference type="EMBL" id="DAASZT010000004">
    <property type="protein sequence ID" value="HAE7704280.1"/>
    <property type="molecule type" value="Genomic_DNA"/>
</dbReference>
<organism evidence="2">
    <name type="scientific">Salmonella enterica subsp. enterica serovar Javiana</name>
    <dbReference type="NCBI Taxonomy" id="363569"/>
    <lineage>
        <taxon>Bacteria</taxon>
        <taxon>Pseudomonadati</taxon>
        <taxon>Pseudomonadota</taxon>
        <taxon>Gammaproteobacteria</taxon>
        <taxon>Enterobacterales</taxon>
        <taxon>Enterobacteriaceae</taxon>
        <taxon>Salmonella</taxon>
    </lineage>
</organism>
<keyword evidence="1" id="KW-0732">Signal</keyword>
<gene>
    <name evidence="2" type="ORF">E0S65_08660</name>
    <name evidence="3" type="ORF">G0D41_06915</name>
    <name evidence="4" type="ORF">G4I76_003783</name>
    <name evidence="5" type="ORF">G4P10_001708</name>
    <name evidence="6" type="ORF">G4P47_003270</name>
</gene>
<reference evidence="2" key="3">
    <citation type="submission" date="2019-03" db="EMBL/GenBank/DDBJ databases">
        <authorList>
            <person name="Ashton P.M."/>
            <person name="Dallman T."/>
            <person name="Nair S."/>
            <person name="De Pinna E."/>
            <person name="Peters T."/>
            <person name="Grant K."/>
        </authorList>
    </citation>
    <scope>NUCLEOTIDE SEQUENCE [LARGE SCALE GENOMIC DNA]</scope>
    <source>
        <strain evidence="2">314986</strain>
    </source>
</reference>
<reference evidence="3" key="1">
    <citation type="journal article" date="2018" name="Genome Biol.">
        <title>SKESA: strategic k-mer extension for scrupulous assemblies.</title>
        <authorList>
            <person name="Souvorov A."/>
            <person name="Agarwala R."/>
            <person name="Lipman D.J."/>
        </authorList>
    </citation>
    <scope>NUCLEOTIDE SEQUENCE</scope>
    <source>
        <strain evidence="5">09-0793</strain>
        <strain evidence="4">12-2229</strain>
        <strain evidence="6">13-4047</strain>
        <strain evidence="3">13-7331</strain>
    </source>
</reference>
<reference evidence="3" key="2">
    <citation type="submission" date="2018-07" db="EMBL/GenBank/DDBJ databases">
        <authorList>
            <consortium name="NCBI Pathogen Detection Project"/>
        </authorList>
    </citation>
    <scope>NUCLEOTIDE SEQUENCE</scope>
    <source>
        <strain evidence="5">09-0793</strain>
        <strain evidence="4">12-2229</strain>
        <strain evidence="6">13-4047</strain>
        <strain evidence="3">13-7331</strain>
    </source>
</reference>
<dbReference type="Proteomes" id="UP000839596">
    <property type="component" value="Unassembled WGS sequence"/>
</dbReference>
<name>A0A5Y2YCT8_SALET</name>
<evidence type="ECO:0000313" key="2">
    <source>
        <dbReference type="EMBL" id="ECG4536763.1"/>
    </source>
</evidence>
<evidence type="ECO:0008006" key="7">
    <source>
        <dbReference type="Google" id="ProtNLM"/>
    </source>
</evidence>
<protein>
    <recommendedName>
        <fullName evidence="7">Fimbrial protein</fullName>
    </recommendedName>
</protein>
<feature type="signal peptide" evidence="1">
    <location>
        <begin position="1"/>
        <end position="19"/>
    </location>
</feature>
<sequence length="188" mass="20999">MKIFLMLFVFFLSTNISVATMTKELNVRVRMLIPWEQHGGVGFYAKIVGLDNISLKWDDSSKTFSPVKKKFRIISNGPIDMKYRVIVNSIFLSCSQDTSAIIFNAISPSQFPNVLYKTDKNGIKEINVVGTSFYGVMDYISWTPEFGDNSSISEGEFEFKFPNLSGVYKSGGGRCYGGISIGVKAHIL</sequence>
<evidence type="ECO:0000313" key="5">
    <source>
        <dbReference type="EMBL" id="HAE7517314.1"/>
    </source>
</evidence>
<dbReference type="EMBL" id="AAIOLQ010000005">
    <property type="protein sequence ID" value="ECG4536763.1"/>
    <property type="molecule type" value="Genomic_DNA"/>
</dbReference>
<evidence type="ECO:0000313" key="6">
    <source>
        <dbReference type="EMBL" id="HAE7704280.1"/>
    </source>
</evidence>
<dbReference type="EMBL" id="DAAMJS010000002">
    <property type="protein sequence ID" value="HAC6946910.1"/>
    <property type="molecule type" value="Genomic_DNA"/>
</dbReference>
<dbReference type="EMBL" id="DAASLT010000009">
    <property type="protein sequence ID" value="HAE6051952.1"/>
    <property type="molecule type" value="Genomic_DNA"/>
</dbReference>
<dbReference type="AlphaFoldDB" id="A0A5Y2YCT8"/>
<feature type="chain" id="PRO_5036154752" description="Fimbrial protein" evidence="1">
    <location>
        <begin position="20"/>
        <end position="188"/>
    </location>
</feature>
<evidence type="ECO:0000256" key="1">
    <source>
        <dbReference type="SAM" id="SignalP"/>
    </source>
</evidence>